<accession>A0A5C5Y6P0</accession>
<dbReference type="InterPro" id="IPR023214">
    <property type="entry name" value="HAD_sf"/>
</dbReference>
<gene>
    <name evidence="1" type="primary">yihX</name>
    <name evidence="1" type="ORF">Pan14r_27190</name>
</gene>
<dbReference type="Proteomes" id="UP000317238">
    <property type="component" value="Unassembled WGS sequence"/>
</dbReference>
<dbReference type="PANTHER" id="PTHR43611">
    <property type="entry name" value="ALPHA-D-GLUCOSE 1-PHOSPHATE PHOSPHATASE"/>
    <property type="match status" value="1"/>
</dbReference>
<evidence type="ECO:0000313" key="2">
    <source>
        <dbReference type="Proteomes" id="UP000317238"/>
    </source>
</evidence>
<dbReference type="SUPFAM" id="SSF56784">
    <property type="entry name" value="HAD-like"/>
    <property type="match status" value="1"/>
</dbReference>
<dbReference type="NCBIfam" id="TIGR01509">
    <property type="entry name" value="HAD-SF-IA-v3"/>
    <property type="match status" value="1"/>
</dbReference>
<dbReference type="InterPro" id="IPR006439">
    <property type="entry name" value="HAD-SF_hydro_IA"/>
</dbReference>
<dbReference type="PRINTS" id="PR00413">
    <property type="entry name" value="HADHALOGNASE"/>
</dbReference>
<dbReference type="AlphaFoldDB" id="A0A5C5Y6P0"/>
<dbReference type="PANTHER" id="PTHR43611:SF3">
    <property type="entry name" value="FLAVIN MONONUCLEOTIDE HYDROLASE 1, CHLOROPLATIC"/>
    <property type="match status" value="1"/>
</dbReference>
<dbReference type="Gene3D" id="3.40.50.1000">
    <property type="entry name" value="HAD superfamily/HAD-like"/>
    <property type="match status" value="1"/>
</dbReference>
<evidence type="ECO:0000313" key="1">
    <source>
        <dbReference type="EMBL" id="TWT70413.1"/>
    </source>
</evidence>
<organism evidence="1 2">
    <name type="scientific">Crateriforma conspicua</name>
    <dbReference type="NCBI Taxonomy" id="2527996"/>
    <lineage>
        <taxon>Bacteria</taxon>
        <taxon>Pseudomonadati</taxon>
        <taxon>Planctomycetota</taxon>
        <taxon>Planctomycetia</taxon>
        <taxon>Planctomycetales</taxon>
        <taxon>Planctomycetaceae</taxon>
        <taxon>Crateriforma</taxon>
    </lineage>
</organism>
<reference evidence="1 2" key="1">
    <citation type="submission" date="2019-02" db="EMBL/GenBank/DDBJ databases">
        <title>Deep-cultivation of Planctomycetes and their phenomic and genomic characterization uncovers novel biology.</title>
        <authorList>
            <person name="Wiegand S."/>
            <person name="Jogler M."/>
            <person name="Boedeker C."/>
            <person name="Pinto D."/>
            <person name="Vollmers J."/>
            <person name="Rivas-Marin E."/>
            <person name="Kohn T."/>
            <person name="Peeters S.H."/>
            <person name="Heuer A."/>
            <person name="Rast P."/>
            <person name="Oberbeckmann S."/>
            <person name="Bunk B."/>
            <person name="Jeske O."/>
            <person name="Meyerdierks A."/>
            <person name="Storesund J.E."/>
            <person name="Kallscheuer N."/>
            <person name="Luecker S."/>
            <person name="Lage O.M."/>
            <person name="Pohl T."/>
            <person name="Merkel B.J."/>
            <person name="Hornburger P."/>
            <person name="Mueller R.-W."/>
            <person name="Bruemmer F."/>
            <person name="Labrenz M."/>
            <person name="Spormann A.M."/>
            <person name="Op Den Camp H."/>
            <person name="Overmann J."/>
            <person name="Amann R."/>
            <person name="Jetten M.S.M."/>
            <person name="Mascher T."/>
            <person name="Medema M.H."/>
            <person name="Devos D.P."/>
            <person name="Kaster A.-K."/>
            <person name="Ovreas L."/>
            <person name="Rohde M."/>
            <person name="Galperin M.Y."/>
            <person name="Jogler C."/>
        </authorList>
    </citation>
    <scope>NUCLEOTIDE SEQUENCE [LARGE SCALE GENOMIC DNA]</scope>
    <source>
        <strain evidence="1 2">Pan14r</strain>
    </source>
</reference>
<dbReference type="InterPro" id="IPR036412">
    <property type="entry name" value="HAD-like_sf"/>
</dbReference>
<dbReference type="OrthoDB" id="9797415at2"/>
<comment type="caution">
    <text evidence="1">The sequence shown here is derived from an EMBL/GenBank/DDBJ whole genome shotgun (WGS) entry which is preliminary data.</text>
</comment>
<dbReference type="EMBL" id="SJPL01000001">
    <property type="protein sequence ID" value="TWT70413.1"/>
    <property type="molecule type" value="Genomic_DNA"/>
</dbReference>
<dbReference type="RefSeq" id="WP_146439323.1">
    <property type="nucleotide sequence ID" value="NZ_SJPL01000001.1"/>
</dbReference>
<protein>
    <submittedName>
        <fullName evidence="1">Alpha-D-glucose-1-phosphate phosphatase YihX</fullName>
        <ecNumber evidence="1">3.1.3.-</ecNumber>
    </submittedName>
</protein>
<dbReference type="Gene3D" id="1.10.150.240">
    <property type="entry name" value="Putative phosphatase, domain 2"/>
    <property type="match status" value="1"/>
</dbReference>
<proteinExistence type="predicted"/>
<dbReference type="CDD" id="cd02603">
    <property type="entry name" value="HAD_sEH-N_like"/>
    <property type="match status" value="1"/>
</dbReference>
<sequence>MNSSDIQIVYFDLGNILCAFDRSLASANLAELLSVDRAAADDVLHGADLQERFEHGEITGAQYADEVCRRCGRPDWLSQVTGGDQAGVAAVLDAVSDMFTAVDGMDQLVVQTRDRVGRVGMLSNTCEAHWDWINRQAYSFLDSGFDPIVLSCRVASMKPDVAIYQAAESIADCRPSSIFFVDDKPENVEAARRRGWVAEVAMGLDQVRDALTRHQLIG</sequence>
<name>A0A5C5Y6P0_9PLAN</name>
<dbReference type="GO" id="GO:0016787">
    <property type="term" value="F:hydrolase activity"/>
    <property type="evidence" value="ECO:0007669"/>
    <property type="project" value="UniProtKB-KW"/>
</dbReference>
<dbReference type="EC" id="3.1.3.-" evidence="1"/>
<keyword evidence="1" id="KW-0378">Hydrolase</keyword>
<keyword evidence="2" id="KW-1185">Reference proteome</keyword>
<dbReference type="InterPro" id="IPR023198">
    <property type="entry name" value="PGP-like_dom2"/>
</dbReference>